<dbReference type="eggNOG" id="KOG0255">
    <property type="taxonomic scope" value="Eukaryota"/>
</dbReference>
<dbReference type="PROSITE" id="PS50850">
    <property type="entry name" value="MFS"/>
    <property type="match status" value="1"/>
</dbReference>
<dbReference type="Pfam" id="PF00083">
    <property type="entry name" value="Sugar_tr"/>
    <property type="match status" value="1"/>
</dbReference>
<feature type="transmembrane region" description="Helical" evidence="5">
    <location>
        <begin position="364"/>
        <end position="382"/>
    </location>
</feature>
<sequence length="544" mass="60700">MESQRSSRALSSRSRSMEMLLNRLRAIKSKEEEDKLASILDAVGEFGPFQRRLVALTFIPNILAAFFMFADSLVFTAQKAYCNTSWILAMYPNLSEAEQMNLTLPRESNGSFLTCLMYSPVDWNLDSIIQFGLNRTEMCQDGWIYPESKKRMLTDEFDLVCGKEFNWELAMTVYMAGFLIGSVTFGFLCDRLGRYPTILVSLLGLTIFGFGDGLPSKAWPHMRSQHYTCSGLIGTAWCGLCTVTEWLVGVHRARAIIVSHCYFTAGILILSGLAYSIPHWRLLFLVGGAPVFCVIPYIWVLPESPRWLMLRGKVEEAKQILCRAASVNKKVIPLNLLTQMHLSGKKPVKTSVLDFYSNRYLRKVTLVMGCLWFTISYTYLTLSLKVKDFGVNPYTRQVIPSLMEVPARLCCVLLLEHLGRKWTLALTLLQASLVCLLVLLLPQELKFTVVLVILLGEFSLAGSVTLLFIYTAELLPTVLRATGLGLVSLAFAAGAISSLTILRISQSPSILPTCLSCASAVLALYLCSLLPETQDLPLADTIEH</sequence>
<evidence type="ECO:0000313" key="8">
    <source>
        <dbReference type="Proteomes" id="UP000007646"/>
    </source>
</evidence>
<evidence type="ECO:0000256" key="3">
    <source>
        <dbReference type="ARBA" id="ARBA00022989"/>
    </source>
</evidence>
<dbReference type="HOGENOM" id="CLU_001265_33_3_1"/>
<proteinExistence type="predicted"/>
<feature type="transmembrane region" description="Helical" evidence="5">
    <location>
        <begin position="482"/>
        <end position="504"/>
    </location>
</feature>
<evidence type="ECO:0000259" key="6">
    <source>
        <dbReference type="PROSITE" id="PS50850"/>
    </source>
</evidence>
<dbReference type="InterPro" id="IPR036259">
    <property type="entry name" value="MFS_trans_sf"/>
</dbReference>
<dbReference type="OMA" id="EHCFFSV"/>
<evidence type="ECO:0000256" key="4">
    <source>
        <dbReference type="ARBA" id="ARBA00023136"/>
    </source>
</evidence>
<reference evidence="7" key="2">
    <citation type="submission" date="2025-08" db="UniProtKB">
        <authorList>
            <consortium name="Ensembl"/>
        </authorList>
    </citation>
    <scope>IDENTIFICATION</scope>
    <source>
        <strain evidence="7">Isolate ISIS603380</strain>
    </source>
</reference>
<feature type="transmembrane region" description="Helical" evidence="5">
    <location>
        <begin position="231"/>
        <end position="248"/>
    </location>
</feature>
<name>G3TA74_LOXAF</name>
<dbReference type="FunCoup" id="G3TA74">
    <property type="interactions" value="10"/>
</dbReference>
<protein>
    <submittedName>
        <fullName evidence="7">Solute carrier family 22 member 14</fullName>
    </submittedName>
</protein>
<feature type="transmembrane region" description="Helical" evidence="5">
    <location>
        <begin position="282"/>
        <end position="301"/>
    </location>
</feature>
<dbReference type="AlphaFoldDB" id="G3TA74"/>
<feature type="transmembrane region" description="Helical" evidence="5">
    <location>
        <begin position="447"/>
        <end position="470"/>
    </location>
</feature>
<comment type="subcellular location">
    <subcellularLocation>
        <location evidence="1">Membrane</location>
        <topology evidence="1">Multi-pass membrane protein</topology>
    </subcellularLocation>
</comment>
<organism evidence="7 8">
    <name type="scientific">Loxodonta africana</name>
    <name type="common">African elephant</name>
    <dbReference type="NCBI Taxonomy" id="9785"/>
    <lineage>
        <taxon>Eukaryota</taxon>
        <taxon>Metazoa</taxon>
        <taxon>Chordata</taxon>
        <taxon>Craniata</taxon>
        <taxon>Vertebrata</taxon>
        <taxon>Euteleostomi</taxon>
        <taxon>Mammalia</taxon>
        <taxon>Eutheria</taxon>
        <taxon>Afrotheria</taxon>
        <taxon>Proboscidea</taxon>
        <taxon>Elephantidae</taxon>
        <taxon>Loxodonta</taxon>
    </lineage>
</organism>
<evidence type="ECO:0000313" key="7">
    <source>
        <dbReference type="Ensembl" id="ENSLAFP00000010740.3"/>
    </source>
</evidence>
<keyword evidence="3 5" id="KW-1133">Transmembrane helix</keyword>
<feature type="transmembrane region" description="Helical" evidence="5">
    <location>
        <begin position="255"/>
        <end position="276"/>
    </location>
</feature>
<keyword evidence="8" id="KW-1185">Reference proteome</keyword>
<dbReference type="Gene3D" id="1.20.1250.20">
    <property type="entry name" value="MFS general substrate transporter like domains"/>
    <property type="match status" value="1"/>
</dbReference>
<evidence type="ECO:0000256" key="1">
    <source>
        <dbReference type="ARBA" id="ARBA00004141"/>
    </source>
</evidence>
<reference evidence="7 8" key="1">
    <citation type="submission" date="2009-06" db="EMBL/GenBank/DDBJ databases">
        <title>The Genome Sequence of Loxodonta africana (African elephant).</title>
        <authorList>
            <person name="Di Palma F."/>
            <person name="Heiman D."/>
            <person name="Young S."/>
            <person name="Johnson J."/>
            <person name="Lander E.S."/>
            <person name="Lindblad-Toh K."/>
        </authorList>
    </citation>
    <scope>NUCLEOTIDE SEQUENCE [LARGE SCALE GENOMIC DNA]</scope>
    <source>
        <strain evidence="7 8">Isolate ISIS603380</strain>
    </source>
</reference>
<feature type="domain" description="Major facilitator superfamily (MFS) profile" evidence="6">
    <location>
        <begin position="112"/>
        <end position="534"/>
    </location>
</feature>
<keyword evidence="4 5" id="KW-0472">Membrane</keyword>
<dbReference type="GeneTree" id="ENSGT00940000162395"/>
<dbReference type="Proteomes" id="UP000007646">
    <property type="component" value="Unassembled WGS sequence"/>
</dbReference>
<gene>
    <name evidence="7" type="primary">SLC22A14</name>
</gene>
<dbReference type="PANTHER" id="PTHR24064">
    <property type="entry name" value="SOLUTE CARRIER FAMILY 22 MEMBER"/>
    <property type="match status" value="1"/>
</dbReference>
<reference evidence="7" key="3">
    <citation type="submission" date="2025-09" db="UniProtKB">
        <authorList>
            <consortium name="Ensembl"/>
        </authorList>
    </citation>
    <scope>IDENTIFICATION</scope>
    <source>
        <strain evidence="7">Isolate ISIS603380</strain>
    </source>
</reference>
<dbReference type="GO" id="GO:0032217">
    <property type="term" value="F:riboflavin transmembrane transporter activity"/>
    <property type="evidence" value="ECO:0007669"/>
    <property type="project" value="Ensembl"/>
</dbReference>
<accession>G3TA74</accession>
<dbReference type="InterPro" id="IPR005828">
    <property type="entry name" value="MFS_sugar_transport-like"/>
</dbReference>
<evidence type="ECO:0000256" key="5">
    <source>
        <dbReference type="SAM" id="Phobius"/>
    </source>
</evidence>
<feature type="transmembrane region" description="Helical" evidence="5">
    <location>
        <begin position="53"/>
        <end position="70"/>
    </location>
</feature>
<dbReference type="STRING" id="9785.ENSLAFP00000010740"/>
<dbReference type="InterPro" id="IPR020846">
    <property type="entry name" value="MFS_dom"/>
</dbReference>
<dbReference type="Ensembl" id="ENSLAFT00000012845.3">
    <property type="protein sequence ID" value="ENSLAFP00000010740.3"/>
    <property type="gene ID" value="ENSLAFG00000012847.3"/>
</dbReference>
<feature type="transmembrane region" description="Helical" evidence="5">
    <location>
        <begin position="422"/>
        <end position="441"/>
    </location>
</feature>
<dbReference type="GO" id="GO:0005743">
    <property type="term" value="C:mitochondrial inner membrane"/>
    <property type="evidence" value="ECO:0007669"/>
    <property type="project" value="Ensembl"/>
</dbReference>
<feature type="transmembrane region" description="Helical" evidence="5">
    <location>
        <begin position="195"/>
        <end position="211"/>
    </location>
</feature>
<feature type="transmembrane region" description="Helical" evidence="5">
    <location>
        <begin position="169"/>
        <end position="188"/>
    </location>
</feature>
<evidence type="ECO:0000256" key="2">
    <source>
        <dbReference type="ARBA" id="ARBA00022692"/>
    </source>
</evidence>
<dbReference type="SUPFAM" id="SSF103473">
    <property type="entry name" value="MFS general substrate transporter"/>
    <property type="match status" value="1"/>
</dbReference>
<feature type="transmembrane region" description="Helical" evidence="5">
    <location>
        <begin position="510"/>
        <end position="530"/>
    </location>
</feature>
<keyword evidence="2 5" id="KW-0812">Transmembrane</keyword>
<dbReference type="InParanoid" id="G3TA74"/>